<dbReference type="AlphaFoldDB" id="A0A8U8BJU5"/>
<organism evidence="6 7">
    <name type="scientific">Geospiza parvula</name>
    <name type="common">Small tree-finch</name>
    <name type="synonym">Camarhynchus parvulus</name>
    <dbReference type="NCBI Taxonomy" id="87175"/>
    <lineage>
        <taxon>Eukaryota</taxon>
        <taxon>Metazoa</taxon>
        <taxon>Chordata</taxon>
        <taxon>Craniata</taxon>
        <taxon>Vertebrata</taxon>
        <taxon>Euteleostomi</taxon>
        <taxon>Archelosauria</taxon>
        <taxon>Archosauria</taxon>
        <taxon>Dinosauria</taxon>
        <taxon>Saurischia</taxon>
        <taxon>Theropoda</taxon>
        <taxon>Coelurosauria</taxon>
        <taxon>Aves</taxon>
        <taxon>Neognathae</taxon>
        <taxon>Neoaves</taxon>
        <taxon>Telluraves</taxon>
        <taxon>Australaves</taxon>
        <taxon>Passeriformes</taxon>
        <taxon>Thraupidae</taxon>
        <taxon>Camarhynchus</taxon>
    </lineage>
</organism>
<dbReference type="Ensembl" id="ENSCPVT00000025365.1">
    <property type="protein sequence ID" value="ENSCPVP00000024168.1"/>
    <property type="gene ID" value="ENSCPVG00000018434.1"/>
</dbReference>
<dbReference type="InterPro" id="IPR004839">
    <property type="entry name" value="Aminotransferase_I/II_large"/>
</dbReference>
<keyword evidence="3" id="KW-0808">Transferase</keyword>
<dbReference type="PANTHER" id="PTHR13693">
    <property type="entry name" value="CLASS II AMINOTRANSFERASE/8-AMINO-7-OXONONANOATE SYNTHASE"/>
    <property type="match status" value="1"/>
</dbReference>
<dbReference type="Pfam" id="PF00155">
    <property type="entry name" value="Aminotran_1_2"/>
    <property type="match status" value="2"/>
</dbReference>
<dbReference type="GO" id="GO:0030170">
    <property type="term" value="F:pyridoxal phosphate binding"/>
    <property type="evidence" value="ECO:0007669"/>
    <property type="project" value="InterPro"/>
</dbReference>
<dbReference type="GO" id="GO:0003870">
    <property type="term" value="F:5-aminolevulinate synthase activity"/>
    <property type="evidence" value="ECO:0007669"/>
    <property type="project" value="TreeGrafter"/>
</dbReference>
<dbReference type="InterPro" id="IPR050087">
    <property type="entry name" value="AON_synthase_class-II"/>
</dbReference>
<name>A0A8U8BJU5_GEOPR</name>
<proteinExistence type="inferred from homology"/>
<dbReference type="Gene3D" id="3.40.640.10">
    <property type="entry name" value="Type I PLP-dependent aspartate aminotransferase-like (Major domain)"/>
    <property type="match status" value="2"/>
</dbReference>
<keyword evidence="4" id="KW-0012">Acyltransferase</keyword>
<dbReference type="GO" id="GO:0048821">
    <property type="term" value="P:erythrocyte development"/>
    <property type="evidence" value="ECO:0007669"/>
    <property type="project" value="TreeGrafter"/>
</dbReference>
<dbReference type="Proteomes" id="UP000694382">
    <property type="component" value="Unassembled WGS sequence"/>
</dbReference>
<evidence type="ECO:0000313" key="6">
    <source>
        <dbReference type="Ensembl" id="ENSCPVP00000024168.1"/>
    </source>
</evidence>
<comment type="similarity">
    <text evidence="2">Belongs to the class-II pyridoxal-phosphate-dependent aminotransferase family.</text>
</comment>
<dbReference type="PANTHER" id="PTHR13693:SF58">
    <property type="entry name" value="5-AMINOLEVULINATE SYNTHASE, ERYTHROID-SPECIFIC, MITOCHONDRIAL"/>
    <property type="match status" value="1"/>
</dbReference>
<evidence type="ECO:0000256" key="1">
    <source>
        <dbReference type="ARBA" id="ARBA00001933"/>
    </source>
</evidence>
<feature type="domain" description="Aminotransferase class I/classII large" evidence="5">
    <location>
        <begin position="3"/>
        <end position="146"/>
    </location>
</feature>
<dbReference type="GO" id="GO:0005739">
    <property type="term" value="C:mitochondrion"/>
    <property type="evidence" value="ECO:0007669"/>
    <property type="project" value="TreeGrafter"/>
</dbReference>
<protein>
    <recommendedName>
        <fullName evidence="5">Aminotransferase class I/classII large domain-containing protein</fullName>
    </recommendedName>
</protein>
<dbReference type="InterPro" id="IPR015421">
    <property type="entry name" value="PyrdxlP-dep_Trfase_major"/>
</dbReference>
<sequence>ALWCSNDYLGMSRHPEVLRAARAALAAHGLGAGGTRNIAGTAPLHGALERALARLHRQPRALLFSSCFAANDTALATLARLLLPGCQFFSDAGNHASMVQGIVRSGAPKQIFRHNDPRHLDELLGRSPPGVPKIVAFESVHSMDGSGGFPWVWGFGGLHKGLGVPFGVLGVHKVGALGAVGGYIAGSAALVDAVRSFGPGFIFTTALPPAVLGGALAALRVLGGPEGGALRRSHQRNAKHLRVLLHIVPVPVGDPLAATRLSRALLERGMFVQAINPPTVPRGGELLCIAPTPQHSPEMMERLAEALSECWGALGLPRDSPLGPACASCQRPLHLSLMSAWERQHFLQGAIAGTA</sequence>
<dbReference type="InterPro" id="IPR015422">
    <property type="entry name" value="PyrdxlP-dep_Trfase_small"/>
</dbReference>
<evidence type="ECO:0000256" key="2">
    <source>
        <dbReference type="ARBA" id="ARBA00008392"/>
    </source>
</evidence>
<evidence type="ECO:0000256" key="4">
    <source>
        <dbReference type="ARBA" id="ARBA00023315"/>
    </source>
</evidence>
<reference evidence="6" key="2">
    <citation type="submission" date="2025-09" db="UniProtKB">
        <authorList>
            <consortium name="Ensembl"/>
        </authorList>
    </citation>
    <scope>IDENTIFICATION</scope>
</reference>
<feature type="domain" description="Aminotransferase class I/classII large" evidence="5">
    <location>
        <begin position="176"/>
        <end position="307"/>
    </location>
</feature>
<dbReference type="Gene3D" id="3.90.1150.10">
    <property type="entry name" value="Aspartate Aminotransferase, domain 1"/>
    <property type="match status" value="1"/>
</dbReference>
<evidence type="ECO:0000313" key="7">
    <source>
        <dbReference type="Proteomes" id="UP000694382"/>
    </source>
</evidence>
<dbReference type="SUPFAM" id="SSF53383">
    <property type="entry name" value="PLP-dependent transferases"/>
    <property type="match status" value="1"/>
</dbReference>
<evidence type="ECO:0000259" key="5">
    <source>
        <dbReference type="Pfam" id="PF00155"/>
    </source>
</evidence>
<comment type="cofactor">
    <cofactor evidence="1">
        <name>pyridoxal 5'-phosphate</name>
        <dbReference type="ChEBI" id="CHEBI:597326"/>
    </cofactor>
</comment>
<reference evidence="6" key="1">
    <citation type="submission" date="2025-08" db="UniProtKB">
        <authorList>
            <consortium name="Ensembl"/>
        </authorList>
    </citation>
    <scope>IDENTIFICATION</scope>
</reference>
<dbReference type="GO" id="GO:0042541">
    <property type="term" value="P:hemoglobin biosynthetic process"/>
    <property type="evidence" value="ECO:0007669"/>
    <property type="project" value="TreeGrafter"/>
</dbReference>
<evidence type="ECO:0000256" key="3">
    <source>
        <dbReference type="ARBA" id="ARBA00022679"/>
    </source>
</evidence>
<dbReference type="InterPro" id="IPR015424">
    <property type="entry name" value="PyrdxlP-dep_Trfase"/>
</dbReference>
<accession>A0A8U8BJU5</accession>
<keyword evidence="7" id="KW-1185">Reference proteome</keyword>
<dbReference type="GO" id="GO:0006783">
    <property type="term" value="P:heme biosynthetic process"/>
    <property type="evidence" value="ECO:0007669"/>
    <property type="project" value="TreeGrafter"/>
</dbReference>